<name>A0ABQ2XS87_9BURK</name>
<evidence type="ECO:0000313" key="1">
    <source>
        <dbReference type="EMBL" id="GGX28507.1"/>
    </source>
</evidence>
<organism evidence="1 2">
    <name type="scientific">Undibacterium squillarum</name>
    <dbReference type="NCBI Taxonomy" id="1131567"/>
    <lineage>
        <taxon>Bacteria</taxon>
        <taxon>Pseudomonadati</taxon>
        <taxon>Pseudomonadota</taxon>
        <taxon>Betaproteobacteria</taxon>
        <taxon>Burkholderiales</taxon>
        <taxon>Oxalobacteraceae</taxon>
        <taxon>Undibacterium</taxon>
    </lineage>
</organism>
<reference evidence="2" key="1">
    <citation type="journal article" date="2019" name="Int. J. Syst. Evol. Microbiol.">
        <title>The Global Catalogue of Microorganisms (GCM) 10K type strain sequencing project: providing services to taxonomists for standard genome sequencing and annotation.</title>
        <authorList>
            <consortium name="The Broad Institute Genomics Platform"/>
            <consortium name="The Broad Institute Genome Sequencing Center for Infectious Disease"/>
            <person name="Wu L."/>
            <person name="Ma J."/>
        </authorList>
    </citation>
    <scope>NUCLEOTIDE SEQUENCE [LARGE SCALE GENOMIC DNA]</scope>
    <source>
        <strain evidence="2">KCTC 23917</strain>
    </source>
</reference>
<proteinExistence type="predicted"/>
<dbReference type="RefSeq" id="WP_189355117.1">
    <property type="nucleotide sequence ID" value="NZ_BMYU01000001.1"/>
</dbReference>
<accession>A0ABQ2XS87</accession>
<protein>
    <submittedName>
        <fullName evidence="1">Uncharacterized protein</fullName>
    </submittedName>
</protein>
<gene>
    <name evidence="1" type="ORF">GCM10010946_01610</name>
</gene>
<comment type="caution">
    <text evidence="1">The sequence shown here is derived from an EMBL/GenBank/DDBJ whole genome shotgun (WGS) entry which is preliminary data.</text>
</comment>
<evidence type="ECO:0000313" key="2">
    <source>
        <dbReference type="Proteomes" id="UP000653343"/>
    </source>
</evidence>
<dbReference type="EMBL" id="BMYU01000001">
    <property type="protein sequence ID" value="GGX28507.1"/>
    <property type="molecule type" value="Genomic_DNA"/>
</dbReference>
<sequence length="264" mass="30576">MENKIDLELRAWPRARAGFEADPLFHRDLSAQKSIDMSNALHAVANRIQQEYSYALRMYCAGQSDYAKGYLVRAEYVYQVYGTEENYNRVPAHSPEAAIYNRGTAKTYYAAVQLALYGHWDLHILKDGLQDLHEYLLVQTYDSTSAYSHEDEDRLLTVLCQMAIGEFDTAIAWFDAYIKYRKIKKFKENFPELLAGIQAQLKQGKNEVAAPLKAYFDQNRLGNYQFREPQSFWLCVPIAIIAERIASDWRGTPAWDQVLEQLLY</sequence>
<keyword evidence="2" id="KW-1185">Reference proteome</keyword>
<dbReference type="Proteomes" id="UP000653343">
    <property type="component" value="Unassembled WGS sequence"/>
</dbReference>